<evidence type="ECO:0000313" key="3">
    <source>
        <dbReference type="Proteomes" id="UP001596289"/>
    </source>
</evidence>
<evidence type="ECO:0000256" key="1">
    <source>
        <dbReference type="SAM" id="MobiDB-lite"/>
    </source>
</evidence>
<proteinExistence type="predicted"/>
<accession>A0ABW1RE66</accession>
<sequence>MGWLILKQWISCGVVFLAVVGLAGCGQSSTDNSNQQTSTKNSSLAAENASMKSEQAASLQAENSSLKQAQQATKEASSSTTTADSESNKASIRLTDGQKSKISAAFLAWASRQAEIGKMAVSDWYFDHGSAGHGDWYAQTPDGKVQVQDFGVPGEAAFPIHAIGGCVFYKANDGTTGYDKLYTDSFAANYTTNMDFSQPVSKYLLGDNGVVYELKTGNGTAVSTNTGFGEYSDDGQDAGEVDQDFSISQDKAAQVELRELLAIYR</sequence>
<dbReference type="PROSITE" id="PS51257">
    <property type="entry name" value="PROKAR_LIPOPROTEIN"/>
    <property type="match status" value="1"/>
</dbReference>
<reference evidence="3" key="1">
    <citation type="journal article" date="2019" name="Int. J. Syst. Evol. Microbiol.">
        <title>The Global Catalogue of Microorganisms (GCM) 10K type strain sequencing project: providing services to taxonomists for standard genome sequencing and annotation.</title>
        <authorList>
            <consortium name="The Broad Institute Genomics Platform"/>
            <consortium name="The Broad Institute Genome Sequencing Center for Infectious Disease"/>
            <person name="Wu L."/>
            <person name="Ma J."/>
        </authorList>
    </citation>
    <scope>NUCLEOTIDE SEQUENCE [LARGE SCALE GENOMIC DNA]</scope>
    <source>
        <strain evidence="3">CCM 8904</strain>
    </source>
</reference>
<feature type="compositionally biased region" description="Low complexity" evidence="1">
    <location>
        <begin position="67"/>
        <end position="85"/>
    </location>
</feature>
<dbReference type="EMBL" id="JBHSSL010000025">
    <property type="protein sequence ID" value="MFC6169822.1"/>
    <property type="molecule type" value="Genomic_DNA"/>
</dbReference>
<dbReference type="RefSeq" id="WP_225418767.1">
    <property type="nucleotide sequence ID" value="NZ_JBHSSL010000025.1"/>
</dbReference>
<feature type="region of interest" description="Disordered" evidence="1">
    <location>
        <begin position="28"/>
        <end position="92"/>
    </location>
</feature>
<organism evidence="2 3">
    <name type="scientific">Loigolactobacillus jiayinensis</name>
    <dbReference type="NCBI Taxonomy" id="2486016"/>
    <lineage>
        <taxon>Bacteria</taxon>
        <taxon>Bacillati</taxon>
        <taxon>Bacillota</taxon>
        <taxon>Bacilli</taxon>
        <taxon>Lactobacillales</taxon>
        <taxon>Lactobacillaceae</taxon>
        <taxon>Loigolactobacillus</taxon>
    </lineage>
</organism>
<comment type="caution">
    <text evidence="2">The sequence shown here is derived from an EMBL/GenBank/DDBJ whole genome shotgun (WGS) entry which is preliminary data.</text>
</comment>
<feature type="compositionally biased region" description="Low complexity" evidence="1">
    <location>
        <begin position="28"/>
        <end position="43"/>
    </location>
</feature>
<gene>
    <name evidence="2" type="ORF">ACFQGP_04415</name>
</gene>
<keyword evidence="3" id="KW-1185">Reference proteome</keyword>
<dbReference type="Proteomes" id="UP001596289">
    <property type="component" value="Unassembled WGS sequence"/>
</dbReference>
<evidence type="ECO:0008006" key="4">
    <source>
        <dbReference type="Google" id="ProtNLM"/>
    </source>
</evidence>
<evidence type="ECO:0000313" key="2">
    <source>
        <dbReference type="EMBL" id="MFC6169822.1"/>
    </source>
</evidence>
<protein>
    <recommendedName>
        <fullName evidence="4">Lipoprotein</fullName>
    </recommendedName>
</protein>
<feature type="compositionally biased region" description="Polar residues" evidence="1">
    <location>
        <begin position="50"/>
        <end position="66"/>
    </location>
</feature>
<name>A0ABW1RE66_9LACO</name>